<dbReference type="Pfam" id="PF00584">
    <property type="entry name" value="SecE"/>
    <property type="match status" value="1"/>
</dbReference>
<feature type="transmembrane region" description="Helical" evidence="9">
    <location>
        <begin position="94"/>
        <end position="116"/>
    </location>
</feature>
<dbReference type="Gene3D" id="1.20.5.1030">
    <property type="entry name" value="Preprotein translocase secy subunit"/>
    <property type="match status" value="1"/>
</dbReference>
<dbReference type="InterPro" id="IPR001901">
    <property type="entry name" value="Translocase_SecE/Sec61-g"/>
</dbReference>
<evidence type="ECO:0000313" key="10">
    <source>
        <dbReference type="EMBL" id="SVA22972.1"/>
    </source>
</evidence>
<dbReference type="InterPro" id="IPR005807">
    <property type="entry name" value="SecE_bac"/>
</dbReference>
<protein>
    <recommendedName>
        <fullName evidence="11">Protein translocase subunit SecE</fullName>
    </recommendedName>
</protein>
<proteinExistence type="inferred from homology"/>
<sequence>MDTKVQSESTLRDKAIILLAVGVFAGGVWAYYAYPEVSLLLRVLGVLVGVALAVLIALQSAQGQALWSFIHGSRVELLKVVWPTREEALQTTGAVFIFAILMGLFFWLLDLFLLWFTRFLTGQGG</sequence>
<dbReference type="GO" id="GO:0008320">
    <property type="term" value="F:protein transmembrane transporter activity"/>
    <property type="evidence" value="ECO:0007669"/>
    <property type="project" value="InterPro"/>
</dbReference>
<keyword evidence="7" id="KW-0811">Translocation</keyword>
<evidence type="ECO:0000256" key="4">
    <source>
        <dbReference type="ARBA" id="ARBA00022692"/>
    </source>
</evidence>
<comment type="subcellular location">
    <subcellularLocation>
        <location evidence="1">Membrane</location>
    </subcellularLocation>
</comment>
<keyword evidence="6 9" id="KW-1133">Transmembrane helix</keyword>
<dbReference type="PRINTS" id="PR01650">
    <property type="entry name" value="SECETRNLCASE"/>
</dbReference>
<gene>
    <name evidence="10" type="ORF">METZ01_LOCUS75826</name>
</gene>
<dbReference type="GO" id="GO:0009306">
    <property type="term" value="P:protein secretion"/>
    <property type="evidence" value="ECO:0007669"/>
    <property type="project" value="InterPro"/>
</dbReference>
<evidence type="ECO:0000256" key="7">
    <source>
        <dbReference type="ARBA" id="ARBA00023010"/>
    </source>
</evidence>
<dbReference type="PANTHER" id="PTHR33910:SF1">
    <property type="entry name" value="PROTEIN TRANSLOCASE SUBUNIT SECE"/>
    <property type="match status" value="1"/>
</dbReference>
<organism evidence="10">
    <name type="scientific">marine metagenome</name>
    <dbReference type="NCBI Taxonomy" id="408172"/>
    <lineage>
        <taxon>unclassified sequences</taxon>
        <taxon>metagenomes</taxon>
        <taxon>ecological metagenomes</taxon>
    </lineage>
</organism>
<dbReference type="HAMAP" id="MF_00422">
    <property type="entry name" value="SecE"/>
    <property type="match status" value="1"/>
</dbReference>
<evidence type="ECO:0000256" key="8">
    <source>
        <dbReference type="ARBA" id="ARBA00023136"/>
    </source>
</evidence>
<keyword evidence="2" id="KW-0813">Transport</keyword>
<dbReference type="GO" id="GO:0006886">
    <property type="term" value="P:intracellular protein transport"/>
    <property type="evidence" value="ECO:0007669"/>
    <property type="project" value="InterPro"/>
</dbReference>
<dbReference type="NCBIfam" id="TIGR00964">
    <property type="entry name" value="secE_bact"/>
    <property type="match status" value="1"/>
</dbReference>
<evidence type="ECO:0000256" key="2">
    <source>
        <dbReference type="ARBA" id="ARBA00022448"/>
    </source>
</evidence>
<accession>A0A381U410</accession>
<name>A0A381U410_9ZZZZ</name>
<dbReference type="InterPro" id="IPR038379">
    <property type="entry name" value="SecE_sf"/>
</dbReference>
<evidence type="ECO:0000256" key="9">
    <source>
        <dbReference type="SAM" id="Phobius"/>
    </source>
</evidence>
<evidence type="ECO:0000256" key="5">
    <source>
        <dbReference type="ARBA" id="ARBA00022927"/>
    </source>
</evidence>
<evidence type="ECO:0000256" key="6">
    <source>
        <dbReference type="ARBA" id="ARBA00022989"/>
    </source>
</evidence>
<feature type="transmembrane region" description="Helical" evidence="9">
    <location>
        <begin position="15"/>
        <end position="33"/>
    </location>
</feature>
<keyword evidence="3" id="KW-1003">Cell membrane</keyword>
<keyword evidence="4 9" id="KW-0812">Transmembrane</keyword>
<keyword evidence="8 9" id="KW-0472">Membrane</keyword>
<dbReference type="GO" id="GO:0005886">
    <property type="term" value="C:plasma membrane"/>
    <property type="evidence" value="ECO:0007669"/>
    <property type="project" value="TreeGrafter"/>
</dbReference>
<evidence type="ECO:0008006" key="11">
    <source>
        <dbReference type="Google" id="ProtNLM"/>
    </source>
</evidence>
<dbReference type="AlphaFoldDB" id="A0A381U410"/>
<dbReference type="EMBL" id="UINC01005695">
    <property type="protein sequence ID" value="SVA22972.1"/>
    <property type="molecule type" value="Genomic_DNA"/>
</dbReference>
<keyword evidence="5" id="KW-0653">Protein transport</keyword>
<evidence type="ECO:0000256" key="1">
    <source>
        <dbReference type="ARBA" id="ARBA00004370"/>
    </source>
</evidence>
<feature type="transmembrane region" description="Helical" evidence="9">
    <location>
        <begin position="39"/>
        <end position="58"/>
    </location>
</feature>
<evidence type="ECO:0000256" key="3">
    <source>
        <dbReference type="ARBA" id="ARBA00022475"/>
    </source>
</evidence>
<dbReference type="GO" id="GO:0043952">
    <property type="term" value="P:protein transport by the Sec complex"/>
    <property type="evidence" value="ECO:0007669"/>
    <property type="project" value="TreeGrafter"/>
</dbReference>
<dbReference type="PANTHER" id="PTHR33910">
    <property type="entry name" value="PROTEIN TRANSLOCASE SUBUNIT SECE"/>
    <property type="match status" value="1"/>
</dbReference>
<dbReference type="GO" id="GO:0006605">
    <property type="term" value="P:protein targeting"/>
    <property type="evidence" value="ECO:0007669"/>
    <property type="project" value="InterPro"/>
</dbReference>
<reference evidence="10" key="1">
    <citation type="submission" date="2018-05" db="EMBL/GenBank/DDBJ databases">
        <authorList>
            <person name="Lanie J.A."/>
            <person name="Ng W.-L."/>
            <person name="Kazmierczak K.M."/>
            <person name="Andrzejewski T.M."/>
            <person name="Davidsen T.M."/>
            <person name="Wayne K.J."/>
            <person name="Tettelin H."/>
            <person name="Glass J.I."/>
            <person name="Rusch D."/>
            <person name="Podicherti R."/>
            <person name="Tsui H.-C.T."/>
            <person name="Winkler M.E."/>
        </authorList>
    </citation>
    <scope>NUCLEOTIDE SEQUENCE</scope>
</reference>